<reference evidence="1 2" key="1">
    <citation type="journal article" date="2022" name="Hortic Res">
        <title>A haplotype resolved chromosomal level avocado genome allows analysis of novel avocado genes.</title>
        <authorList>
            <person name="Nath O."/>
            <person name="Fletcher S.J."/>
            <person name="Hayward A."/>
            <person name="Shaw L.M."/>
            <person name="Masouleh A.K."/>
            <person name="Furtado A."/>
            <person name="Henry R.J."/>
            <person name="Mitter N."/>
        </authorList>
    </citation>
    <scope>NUCLEOTIDE SEQUENCE [LARGE SCALE GENOMIC DNA]</scope>
    <source>
        <strain evidence="2">cv. Hass</strain>
    </source>
</reference>
<protein>
    <submittedName>
        <fullName evidence="1">Uncharacterized protein</fullName>
    </submittedName>
</protein>
<evidence type="ECO:0000313" key="2">
    <source>
        <dbReference type="Proteomes" id="UP001234297"/>
    </source>
</evidence>
<accession>A0ACC2LG62</accession>
<keyword evidence="2" id="KW-1185">Reference proteome</keyword>
<gene>
    <name evidence="1" type="ORF">MRB53_025752</name>
</gene>
<comment type="caution">
    <text evidence="1">The sequence shown here is derived from an EMBL/GenBank/DDBJ whole genome shotgun (WGS) entry which is preliminary data.</text>
</comment>
<sequence length="95" mass="10351">MLVECFDCAASNLFILPTWNIVAAQRNRADSLHQANCPPVREELLVPARLVILILDDQEKRGGRANRLGPLKSPIGSECAGLLGIEALLSIQQCD</sequence>
<dbReference type="EMBL" id="CM056816">
    <property type="protein sequence ID" value="KAJ8632416.1"/>
    <property type="molecule type" value="Genomic_DNA"/>
</dbReference>
<dbReference type="Proteomes" id="UP001234297">
    <property type="component" value="Chromosome 8"/>
</dbReference>
<name>A0ACC2LG62_PERAE</name>
<proteinExistence type="predicted"/>
<organism evidence="1 2">
    <name type="scientific">Persea americana</name>
    <name type="common">Avocado</name>
    <dbReference type="NCBI Taxonomy" id="3435"/>
    <lineage>
        <taxon>Eukaryota</taxon>
        <taxon>Viridiplantae</taxon>
        <taxon>Streptophyta</taxon>
        <taxon>Embryophyta</taxon>
        <taxon>Tracheophyta</taxon>
        <taxon>Spermatophyta</taxon>
        <taxon>Magnoliopsida</taxon>
        <taxon>Magnoliidae</taxon>
        <taxon>Laurales</taxon>
        <taxon>Lauraceae</taxon>
        <taxon>Persea</taxon>
    </lineage>
</organism>
<evidence type="ECO:0000313" key="1">
    <source>
        <dbReference type="EMBL" id="KAJ8632416.1"/>
    </source>
</evidence>